<reference evidence="7" key="2">
    <citation type="submission" date="2025-08" db="UniProtKB">
        <authorList>
            <consortium name="Ensembl"/>
        </authorList>
    </citation>
    <scope>IDENTIFICATION</scope>
</reference>
<dbReference type="GeneTree" id="ENSGT00940000163053"/>
<feature type="transmembrane region" description="Helical" evidence="6">
    <location>
        <begin position="87"/>
        <end position="115"/>
    </location>
</feature>
<organism evidence="7 8">
    <name type="scientific">Ciona savignyi</name>
    <name type="common">Pacific transparent sea squirt</name>
    <dbReference type="NCBI Taxonomy" id="51511"/>
    <lineage>
        <taxon>Eukaryota</taxon>
        <taxon>Metazoa</taxon>
        <taxon>Chordata</taxon>
        <taxon>Tunicata</taxon>
        <taxon>Ascidiacea</taxon>
        <taxon>Phlebobranchia</taxon>
        <taxon>Cionidae</taxon>
        <taxon>Ciona</taxon>
    </lineage>
</organism>
<feature type="transmembrane region" description="Helical" evidence="6">
    <location>
        <begin position="208"/>
        <end position="228"/>
    </location>
</feature>
<proteinExistence type="predicted"/>
<keyword evidence="8" id="KW-1185">Reference proteome</keyword>
<sequence>MASNATDIIETNPITDIPGTSTRDNTTVPPQPNTDLPSSPEDSSTVTPICCCGYARDESLTPEAAQHNGWCTTAPPVLRRFLNSVPVYIYILITTFIVVFLLLAELLIDLGIIVVPDNSVNSSLSVGSVGQVTPYIGPEAQRVSTILHWISFSILSLFFIEVVLRLYAWKLNIVRHIVSVIDCAVVTMSIATNIATTLAAGVTSPFDSISLIIILRFIHVYSLVKRVVDESRQVVREKLRKTESNLNEAQISIQRLN</sequence>
<reference evidence="7" key="3">
    <citation type="submission" date="2025-09" db="UniProtKB">
        <authorList>
            <consortium name="Ensembl"/>
        </authorList>
    </citation>
    <scope>IDENTIFICATION</scope>
</reference>
<dbReference type="InterPro" id="IPR042857">
    <property type="entry name" value="TMEM266"/>
</dbReference>
<evidence type="ECO:0000313" key="7">
    <source>
        <dbReference type="Ensembl" id="ENSCSAVP00000018551.1"/>
    </source>
</evidence>
<evidence type="ECO:0000256" key="5">
    <source>
        <dbReference type="SAM" id="MobiDB-lite"/>
    </source>
</evidence>
<reference evidence="8" key="1">
    <citation type="submission" date="2003-08" db="EMBL/GenBank/DDBJ databases">
        <authorList>
            <person name="Birren B."/>
            <person name="Nusbaum C."/>
            <person name="Abebe A."/>
            <person name="Abouelleil A."/>
            <person name="Adekoya E."/>
            <person name="Ait-zahra M."/>
            <person name="Allen N."/>
            <person name="Allen T."/>
            <person name="An P."/>
            <person name="Anderson M."/>
            <person name="Anderson S."/>
            <person name="Arachchi H."/>
            <person name="Armbruster J."/>
            <person name="Bachantsang P."/>
            <person name="Baldwin J."/>
            <person name="Barry A."/>
            <person name="Bayul T."/>
            <person name="Blitshsteyn B."/>
            <person name="Bloom T."/>
            <person name="Blye J."/>
            <person name="Boguslavskiy L."/>
            <person name="Borowsky M."/>
            <person name="Boukhgalter B."/>
            <person name="Brunache A."/>
            <person name="Butler J."/>
            <person name="Calixte N."/>
            <person name="Calvo S."/>
            <person name="Camarata J."/>
            <person name="Campo K."/>
            <person name="Chang J."/>
            <person name="Cheshatsang Y."/>
            <person name="Citroen M."/>
            <person name="Collymore A."/>
            <person name="Considine T."/>
            <person name="Cook A."/>
            <person name="Cooke P."/>
            <person name="Corum B."/>
            <person name="Cuomo C."/>
            <person name="David R."/>
            <person name="Dawoe T."/>
            <person name="Degray S."/>
            <person name="Dodge S."/>
            <person name="Dooley K."/>
            <person name="Dorje P."/>
            <person name="Dorjee K."/>
            <person name="Dorris L."/>
            <person name="Duffey N."/>
            <person name="Dupes A."/>
            <person name="Elkins T."/>
            <person name="Engels R."/>
            <person name="Erickson J."/>
            <person name="Farina A."/>
            <person name="Faro S."/>
            <person name="Ferreira P."/>
            <person name="Fischer H."/>
            <person name="Fitzgerald M."/>
            <person name="Foley K."/>
            <person name="Gage D."/>
            <person name="Galagan J."/>
            <person name="Gearin G."/>
            <person name="Gnerre S."/>
            <person name="Gnirke A."/>
            <person name="Goyette A."/>
            <person name="Graham J."/>
            <person name="Grandbois E."/>
            <person name="Gyaltsen K."/>
            <person name="Hafez N."/>
            <person name="Hagopian D."/>
            <person name="Hagos B."/>
            <person name="Hall J."/>
            <person name="Hatcher B."/>
            <person name="Heller A."/>
            <person name="Higgins H."/>
            <person name="Honan T."/>
            <person name="Horn A."/>
            <person name="Houde N."/>
            <person name="Hughes L."/>
            <person name="Hulme W."/>
            <person name="Husby E."/>
            <person name="Iliev I."/>
            <person name="Jaffe D."/>
            <person name="Jones C."/>
            <person name="Kamal M."/>
            <person name="Kamat A."/>
            <person name="Kamvysselis M."/>
            <person name="Karlsson E."/>
            <person name="Kells C."/>
            <person name="Kieu A."/>
            <person name="Kisner P."/>
            <person name="Kodira C."/>
            <person name="Kulbokas E."/>
            <person name="Labutti K."/>
            <person name="Lama D."/>
            <person name="Landers T."/>
            <person name="Leger J."/>
            <person name="Levine S."/>
            <person name="Lewis D."/>
            <person name="Lewis T."/>
            <person name="Lindblad-toh K."/>
            <person name="Liu X."/>
            <person name="Lokyitsang T."/>
            <person name="Lokyitsang Y."/>
            <person name="Lucien O."/>
            <person name="Lui A."/>
            <person name="Ma L.J."/>
            <person name="Mabbitt R."/>
            <person name="Macdonald J."/>
            <person name="Maclean C."/>
            <person name="Major J."/>
            <person name="Manning J."/>
            <person name="Marabella R."/>
            <person name="Maru K."/>
            <person name="Matthews C."/>
            <person name="Mauceli E."/>
            <person name="Mccarthy M."/>
            <person name="Mcdonough S."/>
            <person name="Mcghee T."/>
            <person name="Meldrim J."/>
            <person name="Meneus L."/>
            <person name="Mesirov J."/>
            <person name="Mihalev A."/>
            <person name="Mihova T."/>
            <person name="Mikkelsen T."/>
            <person name="Mlenga V."/>
            <person name="Moru K."/>
            <person name="Mozes J."/>
            <person name="Mulrain L."/>
            <person name="Munson G."/>
            <person name="Naylor J."/>
            <person name="Newes C."/>
            <person name="Nguyen C."/>
            <person name="Nguyen N."/>
            <person name="Nguyen T."/>
            <person name="Nicol R."/>
            <person name="Nielsen C."/>
            <person name="Nizzari M."/>
            <person name="Norbu C."/>
            <person name="Norbu N."/>
            <person name="O'donnell P."/>
            <person name="Okoawo O."/>
            <person name="O'leary S."/>
            <person name="Omotosho B."/>
            <person name="O'neill K."/>
            <person name="Osman S."/>
            <person name="Parker S."/>
            <person name="Perrin D."/>
            <person name="Phunkhang P."/>
            <person name="Piqani B."/>
            <person name="Purcell S."/>
            <person name="Rachupka T."/>
            <person name="Ramasamy U."/>
            <person name="Rameau R."/>
            <person name="Ray V."/>
            <person name="Raymond C."/>
            <person name="Retta R."/>
            <person name="Richardson S."/>
            <person name="Rise C."/>
            <person name="Rodriguez J."/>
            <person name="Rogers J."/>
            <person name="Rogov P."/>
            <person name="Rutman M."/>
            <person name="Schupbach R."/>
            <person name="Seaman C."/>
            <person name="Settipalli S."/>
            <person name="Sharpe T."/>
            <person name="Sheridan J."/>
            <person name="Sherpa N."/>
            <person name="Shi J."/>
            <person name="Smirnov S."/>
            <person name="Smith C."/>
            <person name="Sougnez C."/>
            <person name="Spencer B."/>
            <person name="Stalker J."/>
            <person name="Stange-thomann N."/>
            <person name="Stavropoulos S."/>
            <person name="Stetson K."/>
            <person name="Stone C."/>
            <person name="Stone S."/>
            <person name="Stubbs M."/>
            <person name="Talamas J."/>
            <person name="Tchuinga P."/>
            <person name="Tenzing P."/>
            <person name="Tesfaye S."/>
            <person name="Theodore J."/>
            <person name="Thoulutsang Y."/>
            <person name="Topham K."/>
            <person name="Towey S."/>
            <person name="Tsamla T."/>
            <person name="Tsomo N."/>
            <person name="Vallee D."/>
            <person name="Vassiliev H."/>
            <person name="Venkataraman V."/>
            <person name="Vinson J."/>
            <person name="Vo A."/>
            <person name="Wade C."/>
            <person name="Wang S."/>
            <person name="Wangchuk T."/>
            <person name="Wangdi T."/>
            <person name="Whittaker C."/>
            <person name="Wilkinson J."/>
            <person name="Wu Y."/>
            <person name="Wyman D."/>
            <person name="Yadav S."/>
            <person name="Yang S."/>
            <person name="Yang X."/>
            <person name="Yeager S."/>
            <person name="Yee E."/>
            <person name="Young G."/>
            <person name="Zainoun J."/>
            <person name="Zembeck L."/>
            <person name="Zimmer A."/>
            <person name="Zody M."/>
            <person name="Lander E."/>
        </authorList>
    </citation>
    <scope>NUCLEOTIDE SEQUENCE [LARGE SCALE GENOMIC DNA]</scope>
</reference>
<dbReference type="PANTHER" id="PTHR46842">
    <property type="entry name" value="TRANSMEMBRANE PROTEIN 266"/>
    <property type="match status" value="1"/>
</dbReference>
<keyword evidence="4 6" id="KW-0472">Membrane</keyword>
<dbReference type="InParanoid" id="H2ZLT5"/>
<comment type="subcellular location">
    <subcellularLocation>
        <location evidence="1">Membrane</location>
        <topology evidence="1">Multi-pass membrane protein</topology>
    </subcellularLocation>
</comment>
<accession>H2ZLT5</accession>
<feature type="region of interest" description="Disordered" evidence="5">
    <location>
        <begin position="1"/>
        <end position="45"/>
    </location>
</feature>
<keyword evidence="2 6" id="KW-0812">Transmembrane</keyword>
<dbReference type="Gene3D" id="1.20.120.350">
    <property type="entry name" value="Voltage-gated potassium channels. Chain C"/>
    <property type="match status" value="1"/>
</dbReference>
<evidence type="ECO:0000256" key="4">
    <source>
        <dbReference type="ARBA" id="ARBA00023136"/>
    </source>
</evidence>
<evidence type="ECO:0000256" key="3">
    <source>
        <dbReference type="ARBA" id="ARBA00022989"/>
    </source>
</evidence>
<evidence type="ECO:0000256" key="6">
    <source>
        <dbReference type="SAM" id="Phobius"/>
    </source>
</evidence>
<evidence type="ECO:0000256" key="1">
    <source>
        <dbReference type="ARBA" id="ARBA00004141"/>
    </source>
</evidence>
<dbReference type="InterPro" id="IPR027359">
    <property type="entry name" value="Volt_channel_dom_sf"/>
</dbReference>
<dbReference type="Ensembl" id="ENSCSAVT00000018752.1">
    <property type="protein sequence ID" value="ENSCSAVP00000018551.1"/>
    <property type="gene ID" value="ENSCSAVG00000010895.1"/>
</dbReference>
<evidence type="ECO:0000313" key="8">
    <source>
        <dbReference type="Proteomes" id="UP000007875"/>
    </source>
</evidence>
<feature type="transmembrane region" description="Helical" evidence="6">
    <location>
        <begin position="180"/>
        <end position="202"/>
    </location>
</feature>
<name>H2ZLT5_CIOSA</name>
<dbReference type="Proteomes" id="UP000007875">
    <property type="component" value="Unassembled WGS sequence"/>
</dbReference>
<feature type="transmembrane region" description="Helical" evidence="6">
    <location>
        <begin position="146"/>
        <end position="168"/>
    </location>
</feature>
<evidence type="ECO:0008006" key="9">
    <source>
        <dbReference type="Google" id="ProtNLM"/>
    </source>
</evidence>
<feature type="compositionally biased region" description="Polar residues" evidence="5">
    <location>
        <begin position="12"/>
        <end position="45"/>
    </location>
</feature>
<dbReference type="AlphaFoldDB" id="H2ZLT5"/>
<protein>
    <recommendedName>
        <fullName evidence="9">Hydrogen voltage-gated channel 1</fullName>
    </recommendedName>
</protein>
<dbReference type="HOGENOM" id="CLU_1083876_0_0_1"/>
<dbReference type="PANTHER" id="PTHR46842:SF1">
    <property type="entry name" value="TRANSMEMBRANE PROTEIN 266"/>
    <property type="match status" value="1"/>
</dbReference>
<dbReference type="GO" id="GO:0022832">
    <property type="term" value="F:voltage-gated channel activity"/>
    <property type="evidence" value="ECO:0007669"/>
    <property type="project" value="InterPro"/>
</dbReference>
<keyword evidence="3 6" id="KW-1133">Transmembrane helix</keyword>
<evidence type="ECO:0000256" key="2">
    <source>
        <dbReference type="ARBA" id="ARBA00022692"/>
    </source>
</evidence>
<dbReference type="GO" id="GO:0005886">
    <property type="term" value="C:plasma membrane"/>
    <property type="evidence" value="ECO:0007669"/>
    <property type="project" value="InterPro"/>
</dbReference>